<dbReference type="InterPro" id="IPR000120">
    <property type="entry name" value="Amidase"/>
</dbReference>
<dbReference type="Gene3D" id="3.90.1300.10">
    <property type="entry name" value="Amidase signature (AS) domain"/>
    <property type="match status" value="1"/>
</dbReference>
<evidence type="ECO:0000313" key="2">
    <source>
        <dbReference type="EMBL" id="KAF7197624.1"/>
    </source>
</evidence>
<protein>
    <submittedName>
        <fullName evidence="2">Fatty acid amide hydrolase</fullName>
    </submittedName>
</protein>
<dbReference type="SUPFAM" id="SSF75304">
    <property type="entry name" value="Amidase signature (AS) enzymes"/>
    <property type="match status" value="1"/>
</dbReference>
<keyword evidence="3" id="KW-1185">Reference proteome</keyword>
<feature type="domain" description="Amidase" evidence="1">
    <location>
        <begin position="157"/>
        <end position="564"/>
    </location>
</feature>
<evidence type="ECO:0000313" key="3">
    <source>
        <dbReference type="Proteomes" id="UP000660729"/>
    </source>
</evidence>
<dbReference type="EMBL" id="JABCIY010000010">
    <property type="protein sequence ID" value="KAF7197624.1"/>
    <property type="molecule type" value="Genomic_DNA"/>
</dbReference>
<comment type="caution">
    <text evidence="2">The sequence shown here is derived from an EMBL/GenBank/DDBJ whole genome shotgun (WGS) entry which is preliminary data.</text>
</comment>
<dbReference type="OrthoDB" id="421993at2759"/>
<dbReference type="InterPro" id="IPR036928">
    <property type="entry name" value="AS_sf"/>
</dbReference>
<proteinExistence type="predicted"/>
<dbReference type="Proteomes" id="UP000660729">
    <property type="component" value="Unassembled WGS sequence"/>
</dbReference>
<gene>
    <name evidence="2" type="ORF">HII31_01030</name>
</gene>
<dbReference type="PANTHER" id="PTHR11895:SF67">
    <property type="entry name" value="AMIDASE DOMAIN-CONTAINING PROTEIN"/>
    <property type="match status" value="1"/>
</dbReference>
<dbReference type="AlphaFoldDB" id="A0A8H6VR91"/>
<keyword evidence="2" id="KW-0378">Hydrolase</keyword>
<sequence length="601" mass="65423">MTSTQGGADFFINRPTAKAASIPWKDPPAPSNPVVRGTLLHYGGILISNLNFVQQLLWNNAGFSSLRDHPQLNNVESRYEPLVIKANRGAAAVSDEQYLKSLLDEAWDGRRPGSKVHLSVLDYHEAYKSGRITPTAVAKALLPLIDRDTKKSDERHSKAFLQVRQDLVLKAAEESTQRYKDGKFKSVLDGVPVAVKDEVDLAGYRKCYASKIDFTRKDDATTYCVQRWMNAGAVVIGKTTMQELGSDITGNNPTFGTPLNPNHDNYYCGGSSTGSAYAVAAGLTPLCEGNDGGGSIRIPATYCGVYGLKTSHGRVSKRPSTDLARSTGVAGPIAANMVDLEIGYQIMAQPDSLDPDSSLFTPPGSNTTRKSRMLGIYRPWFDRADPLVKISCQKAIDWLVSTQNYTLIDITLPLLPEGQLAHAMTILSELSIGIPEASTHLLSPANKVLIPVARKTTAVDFLQAQRLRNLIMQHLSHLYSQHPGLIIVSPTTAEAGWKIEKGDLSYGLTNANKQLKNMEYAWLANFCGCPAISVPVGYDKPTDGKGKVPIGFMGMGEWCSEDELIAFGYDCEKFLNEEVDGGRFRPGNHVDVLELAASGSP</sequence>
<reference evidence="2" key="1">
    <citation type="submission" date="2020-04" db="EMBL/GenBank/DDBJ databases">
        <title>Draft genome resource of the tomato pathogen Pseudocercospora fuligena.</title>
        <authorList>
            <person name="Zaccaron A."/>
        </authorList>
    </citation>
    <scope>NUCLEOTIDE SEQUENCE</scope>
    <source>
        <strain evidence="2">PF001</strain>
    </source>
</reference>
<name>A0A8H6VR91_9PEZI</name>
<dbReference type="Pfam" id="PF01425">
    <property type="entry name" value="Amidase"/>
    <property type="match status" value="1"/>
</dbReference>
<dbReference type="PANTHER" id="PTHR11895">
    <property type="entry name" value="TRANSAMIDASE"/>
    <property type="match status" value="1"/>
</dbReference>
<dbReference type="InterPro" id="IPR023631">
    <property type="entry name" value="Amidase_dom"/>
</dbReference>
<evidence type="ECO:0000259" key="1">
    <source>
        <dbReference type="Pfam" id="PF01425"/>
    </source>
</evidence>
<accession>A0A8H6VR91</accession>
<organism evidence="2 3">
    <name type="scientific">Pseudocercospora fuligena</name>
    <dbReference type="NCBI Taxonomy" id="685502"/>
    <lineage>
        <taxon>Eukaryota</taxon>
        <taxon>Fungi</taxon>
        <taxon>Dikarya</taxon>
        <taxon>Ascomycota</taxon>
        <taxon>Pezizomycotina</taxon>
        <taxon>Dothideomycetes</taxon>
        <taxon>Dothideomycetidae</taxon>
        <taxon>Mycosphaerellales</taxon>
        <taxon>Mycosphaerellaceae</taxon>
        <taxon>Pseudocercospora</taxon>
    </lineage>
</organism>
<dbReference type="GO" id="GO:0016787">
    <property type="term" value="F:hydrolase activity"/>
    <property type="evidence" value="ECO:0007669"/>
    <property type="project" value="UniProtKB-KW"/>
</dbReference>